<evidence type="ECO:0000256" key="4">
    <source>
        <dbReference type="ARBA" id="ARBA00023128"/>
    </source>
</evidence>
<protein>
    <recommendedName>
        <fullName evidence="7 9">Uracil-DNA glycosylase</fullName>
        <shortName evidence="7">UDG</shortName>
        <ecNumber evidence="7 9">3.2.2.27</ecNumber>
    </recommendedName>
</protein>
<dbReference type="EMBL" id="CAJVPI010000054">
    <property type="protein sequence ID" value="CAG8468166.1"/>
    <property type="molecule type" value="Genomic_DNA"/>
</dbReference>
<dbReference type="GO" id="GO:0097510">
    <property type="term" value="P:base-excision repair, AP site formation via deaminated base removal"/>
    <property type="evidence" value="ECO:0007669"/>
    <property type="project" value="TreeGrafter"/>
</dbReference>
<comment type="function">
    <text evidence="7 9">Excises uracil residues from the DNA which can arise as a result of misincorporation of dUMP residues by DNA polymerase or due to deamination of cytosine.</text>
</comment>
<dbReference type="NCBIfam" id="NF003591">
    <property type="entry name" value="PRK05254.1-4"/>
    <property type="match status" value="1"/>
</dbReference>
<dbReference type="FunFam" id="3.40.470.10:FF:000007">
    <property type="entry name" value="Uracil-DNA glycosylase"/>
    <property type="match status" value="1"/>
</dbReference>
<sequence length="323" mass="35588">MLKRKDPPTSAAGAAKKKGTDKSSVQSSLALWVKPSVETSADKSLVTLDSLAAGLDDNTKKLLKLEVDTMDQEWLKALKAEFRKNYFLELKKFLATDAKSHKIFPPAEDIYSWSRFTPVSKVRVIILGQDPYHNVGQAHGLCFSVRPGVTPPPSLVNIYKAMKIDIPTFRVPKHGYLENWAKNGVLLLNAALTVRAHDAGSHSKKGWEEFTDAAINYLNEKKSGLVFILWGGHAHKKGKRIDKQKHLVLKAPHPSPLSARGGFFECRHWSQANAYLKNGVQETASASDKDAVEQVPPEEEKAGMGETANANENNAVEQVAVVN</sequence>
<evidence type="ECO:0000256" key="7">
    <source>
        <dbReference type="HAMAP-Rule" id="MF_03166"/>
    </source>
</evidence>
<evidence type="ECO:0000256" key="10">
    <source>
        <dbReference type="SAM" id="MobiDB-lite"/>
    </source>
</evidence>
<keyword evidence="6 7" id="KW-0539">Nucleus</keyword>
<dbReference type="AlphaFoldDB" id="A0A9N8Z258"/>
<feature type="region of interest" description="Disordered" evidence="10">
    <location>
        <begin position="1"/>
        <end position="26"/>
    </location>
</feature>
<dbReference type="InterPro" id="IPR036895">
    <property type="entry name" value="Uracil-DNA_glycosylase-like_sf"/>
</dbReference>
<dbReference type="NCBIfam" id="NF003588">
    <property type="entry name" value="PRK05254.1-1"/>
    <property type="match status" value="1"/>
</dbReference>
<dbReference type="Pfam" id="PF03167">
    <property type="entry name" value="UDG"/>
    <property type="match status" value="1"/>
</dbReference>
<dbReference type="InterPro" id="IPR018085">
    <property type="entry name" value="Ura-DNA_Glyclase_AS"/>
</dbReference>
<feature type="compositionally biased region" description="Basic and acidic residues" evidence="10">
    <location>
        <begin position="287"/>
        <end position="303"/>
    </location>
</feature>
<dbReference type="Gene3D" id="3.40.470.10">
    <property type="entry name" value="Uracil-DNA glycosylase-like domain"/>
    <property type="match status" value="1"/>
</dbReference>
<dbReference type="NCBIfam" id="NF003589">
    <property type="entry name" value="PRK05254.1-2"/>
    <property type="match status" value="1"/>
</dbReference>
<proteinExistence type="inferred from homology"/>
<dbReference type="SMART" id="SM00986">
    <property type="entry name" value="UDG"/>
    <property type="match status" value="1"/>
</dbReference>
<comment type="catalytic activity">
    <reaction evidence="7 9">
        <text>Hydrolyzes single-stranded DNA or mismatched double-stranded DNA and polynucleotides, releasing free uracil.</text>
        <dbReference type="EC" id="3.2.2.27"/>
    </reaction>
</comment>
<dbReference type="Proteomes" id="UP000789739">
    <property type="component" value="Unassembled WGS sequence"/>
</dbReference>
<gene>
    <name evidence="7" type="primary">UNG1</name>
    <name evidence="12" type="ORF">PBRASI_LOCUS938</name>
</gene>
<evidence type="ECO:0000256" key="5">
    <source>
        <dbReference type="ARBA" id="ARBA00023204"/>
    </source>
</evidence>
<keyword evidence="13" id="KW-1185">Reference proteome</keyword>
<dbReference type="HAMAP" id="MF_00148">
    <property type="entry name" value="UDG"/>
    <property type="match status" value="1"/>
</dbReference>
<dbReference type="SMART" id="SM00987">
    <property type="entry name" value="UreE_C"/>
    <property type="match status" value="1"/>
</dbReference>
<dbReference type="PANTHER" id="PTHR11264">
    <property type="entry name" value="URACIL-DNA GLYCOSYLASE"/>
    <property type="match status" value="1"/>
</dbReference>
<dbReference type="NCBIfam" id="NF003592">
    <property type="entry name" value="PRK05254.1-5"/>
    <property type="match status" value="1"/>
</dbReference>
<dbReference type="GO" id="GO:0005739">
    <property type="term" value="C:mitochondrion"/>
    <property type="evidence" value="ECO:0007669"/>
    <property type="project" value="UniProtKB-SubCell"/>
</dbReference>
<feature type="compositionally biased region" description="Low complexity" evidence="10">
    <location>
        <begin position="308"/>
        <end position="323"/>
    </location>
</feature>
<dbReference type="CDD" id="cd10027">
    <property type="entry name" value="UDG-F1-like"/>
    <property type="match status" value="1"/>
</dbReference>
<comment type="caution">
    <text evidence="12">The sequence shown here is derived from an EMBL/GenBank/DDBJ whole genome shotgun (WGS) entry which is preliminary data.</text>
</comment>
<comment type="subcellular location">
    <subcellularLocation>
        <location evidence="7">Mitochondrion</location>
    </subcellularLocation>
    <subcellularLocation>
        <location evidence="7">Nucleus</location>
    </subcellularLocation>
</comment>
<evidence type="ECO:0000259" key="11">
    <source>
        <dbReference type="SMART" id="SM00986"/>
    </source>
</evidence>
<evidence type="ECO:0000256" key="6">
    <source>
        <dbReference type="ARBA" id="ARBA00023242"/>
    </source>
</evidence>
<accession>A0A9N8Z258</accession>
<feature type="region of interest" description="Disordered" evidence="10">
    <location>
        <begin position="282"/>
        <end position="323"/>
    </location>
</feature>
<keyword evidence="2 7" id="KW-0227">DNA damage</keyword>
<keyword evidence="3 7" id="KW-0378">Hydrolase</keyword>
<evidence type="ECO:0000256" key="2">
    <source>
        <dbReference type="ARBA" id="ARBA00022763"/>
    </source>
</evidence>
<feature type="domain" description="Uracil-DNA glycosylase-like" evidence="11">
    <location>
        <begin position="115"/>
        <end position="276"/>
    </location>
</feature>
<dbReference type="PANTHER" id="PTHR11264:SF0">
    <property type="entry name" value="URACIL-DNA GLYCOSYLASE"/>
    <property type="match status" value="1"/>
</dbReference>
<reference evidence="12" key="1">
    <citation type="submission" date="2021-06" db="EMBL/GenBank/DDBJ databases">
        <authorList>
            <person name="Kallberg Y."/>
            <person name="Tangrot J."/>
            <person name="Rosling A."/>
        </authorList>
    </citation>
    <scope>NUCLEOTIDE SEQUENCE</scope>
    <source>
        <strain evidence="12">BR232B</strain>
    </source>
</reference>
<dbReference type="InterPro" id="IPR005122">
    <property type="entry name" value="Uracil-DNA_glycosylase-like"/>
</dbReference>
<keyword evidence="5 7" id="KW-0234">DNA repair</keyword>
<name>A0A9N8Z258_9GLOM</name>
<feature type="active site" description="Proton acceptor" evidence="7 8">
    <location>
        <position position="130"/>
    </location>
</feature>
<dbReference type="EC" id="3.2.2.27" evidence="7 9"/>
<evidence type="ECO:0000256" key="1">
    <source>
        <dbReference type="ARBA" id="ARBA00008184"/>
    </source>
</evidence>
<dbReference type="GO" id="GO:0005634">
    <property type="term" value="C:nucleus"/>
    <property type="evidence" value="ECO:0007669"/>
    <property type="project" value="UniProtKB-SubCell"/>
</dbReference>
<organism evidence="12 13">
    <name type="scientific">Paraglomus brasilianum</name>
    <dbReference type="NCBI Taxonomy" id="144538"/>
    <lineage>
        <taxon>Eukaryota</taxon>
        <taxon>Fungi</taxon>
        <taxon>Fungi incertae sedis</taxon>
        <taxon>Mucoromycota</taxon>
        <taxon>Glomeromycotina</taxon>
        <taxon>Glomeromycetes</taxon>
        <taxon>Paraglomerales</taxon>
        <taxon>Paraglomeraceae</taxon>
        <taxon>Paraglomus</taxon>
    </lineage>
</organism>
<evidence type="ECO:0000256" key="9">
    <source>
        <dbReference type="RuleBase" id="RU003780"/>
    </source>
</evidence>
<dbReference type="OrthoDB" id="10031947at2759"/>
<dbReference type="InterPro" id="IPR002043">
    <property type="entry name" value="UDG_fam1"/>
</dbReference>
<dbReference type="GO" id="GO:0004844">
    <property type="term" value="F:uracil DNA N-glycosylase activity"/>
    <property type="evidence" value="ECO:0007669"/>
    <property type="project" value="UniProtKB-UniRule"/>
</dbReference>
<dbReference type="SUPFAM" id="SSF52141">
    <property type="entry name" value="Uracil-DNA glycosylase-like"/>
    <property type="match status" value="1"/>
</dbReference>
<evidence type="ECO:0000256" key="3">
    <source>
        <dbReference type="ARBA" id="ARBA00022801"/>
    </source>
</evidence>
<keyword evidence="4 7" id="KW-0496">Mitochondrion</keyword>
<evidence type="ECO:0000313" key="12">
    <source>
        <dbReference type="EMBL" id="CAG8468166.1"/>
    </source>
</evidence>
<dbReference type="PROSITE" id="PS00130">
    <property type="entry name" value="U_DNA_GLYCOSYLASE"/>
    <property type="match status" value="1"/>
</dbReference>
<evidence type="ECO:0000256" key="8">
    <source>
        <dbReference type="PROSITE-ProRule" id="PRU10072"/>
    </source>
</evidence>
<evidence type="ECO:0000313" key="13">
    <source>
        <dbReference type="Proteomes" id="UP000789739"/>
    </source>
</evidence>
<comment type="similarity">
    <text evidence="1 7 9">Belongs to the uracil-DNA glycosylase (UDG) superfamily. UNG family.</text>
</comment>
<dbReference type="NCBIfam" id="TIGR00628">
    <property type="entry name" value="ung"/>
    <property type="match status" value="1"/>
</dbReference>